<dbReference type="STRING" id="78346.BRUM_0974"/>
<keyword evidence="4" id="KW-1185">Reference proteome</keyword>
<sequence length="1150" mass="124948">MGIKNAVLRVADKAGNAVAKVSSLSSAQLDEIERKRESYLSEKPDPSDPQAVELTNRLLATAGVEIHGAYLSQLRDVYCPVDPTVEHPDGFDEAHNIRFMNVTKWIVDPKEDSLEKLVNVYDVLADEDCNIALVFNRTSSTTNVYLAVVDVNNTEDNINVDNFTKRIADAIKGNFPGSEIGAAQRGTIPCLQERHAFSVAAVSNVPTEKNDRFTVQTIEKVLDGIVPSNRGEDYTIVLLATPIHDVAERKLRLAELHSMLTPYASWMTNYTYHRNDSIGSSATIGVNAGVSAGTQNGTSQTIGNNYNETDSSNESTSQSESQGTSDSTSSSESITDTDSNGTNESSQVDVPGGFDLKIARVGASLNHSHGSSHTTSTAKGTTDTVGQAVTKSLGKAVTSGIGKAVSKGSSVTSGVSKAVNLGANFGGSFARSSTVTATLGADEGITQTFRNFSIQHALEILESQMKRLDLASALGMWDFCAYVLSEDHNIANNVAHTYLALTQGKESFMSKAAVNLWRGDLGEDSADATAVCAYLRDLRHPIFALNPALLDEHPSFSVYPATVTATTALSGKELAYSLNFPKKSVPGLPVIECAAFGRNVSTFDGTQPDKGLRLGRIFHMHREEPAKVLLEKDSLASHVFVTGSTGAGKTNTVCRILDEAYDQGVGFLVIEPAKGEYKDVFGGLDDVHVFGTNPAFTPLLRIDPFSFPQGIHVLEHLDRLVEIFNVCWPMYAAMPAVLKDAISRSYEDCGWNLTTSENSFGEGLYPSFADVARNVREILDSSEYDAENKGAYKGSLLTRLNSLTNGLNGMMLTSDGVDDATLFDGNTIIDLSRVGSTETKSLFMGLIVLKLQEHRMAAADGMNQPLRHLTVLEEAHNLLKRTSMEQSTEGGNLLGKSVEMLSNSIAEMRTYGEGFIIADQAPGLLDMAAIRNTNTKIIHRLPDLSDRELVGRAANLNDPQIVELARLPKGVAAVYQNDWVEPVMCKVSKADDAEPLVYTHSETKEKSVNANDAFDVAEVLAKGDRITDKDLLRDLREALDRIDLDSSMKVRILRTIQNPPEEPRMLSLAPIMGALFPNVREATKDEIKRCTDVRQWTVAADSALRASVSHRIDDIVRTVVIQGIMTDILHVQEQNDKAFSDWHENGGLIR</sequence>
<name>A0A087D2K7_BIFRU</name>
<evidence type="ECO:0000313" key="3">
    <source>
        <dbReference type="EMBL" id="KFI89757.1"/>
    </source>
</evidence>
<keyword evidence="3" id="KW-0067">ATP-binding</keyword>
<protein>
    <submittedName>
        <fullName evidence="3">Putative ATP-binding protein</fullName>
    </submittedName>
</protein>
<dbReference type="Gene3D" id="3.40.50.300">
    <property type="entry name" value="P-loop containing nucleotide triphosphate hydrolases"/>
    <property type="match status" value="2"/>
</dbReference>
<feature type="compositionally biased region" description="Polar residues" evidence="1">
    <location>
        <begin position="294"/>
        <end position="307"/>
    </location>
</feature>
<gene>
    <name evidence="3" type="ORF">BRUM_0974</name>
</gene>
<feature type="compositionally biased region" description="Low complexity" evidence="1">
    <location>
        <begin position="308"/>
        <end position="339"/>
    </location>
</feature>
<dbReference type="InterPro" id="IPR002789">
    <property type="entry name" value="HerA_central"/>
</dbReference>
<dbReference type="GO" id="GO:0005524">
    <property type="term" value="F:ATP binding"/>
    <property type="evidence" value="ECO:0007669"/>
    <property type="project" value="UniProtKB-KW"/>
</dbReference>
<dbReference type="InterPro" id="IPR008571">
    <property type="entry name" value="HerA-like"/>
</dbReference>
<dbReference type="SUPFAM" id="SSF52540">
    <property type="entry name" value="P-loop containing nucleoside triphosphate hydrolases"/>
    <property type="match status" value="1"/>
</dbReference>
<evidence type="ECO:0000259" key="2">
    <source>
        <dbReference type="Pfam" id="PF01935"/>
    </source>
</evidence>
<dbReference type="AlphaFoldDB" id="A0A087D2K7"/>
<proteinExistence type="predicted"/>
<evidence type="ECO:0000313" key="4">
    <source>
        <dbReference type="Proteomes" id="UP000029078"/>
    </source>
</evidence>
<comment type="caution">
    <text evidence="3">The sequence shown here is derived from an EMBL/GenBank/DDBJ whole genome shotgun (WGS) entry which is preliminary data.</text>
</comment>
<dbReference type="PANTHER" id="PTHR42957:SF1">
    <property type="entry name" value="HELICASE MJ1565-RELATED"/>
    <property type="match status" value="1"/>
</dbReference>
<evidence type="ECO:0000256" key="1">
    <source>
        <dbReference type="SAM" id="MobiDB-lite"/>
    </source>
</evidence>
<feature type="region of interest" description="Disordered" evidence="1">
    <location>
        <begin position="294"/>
        <end position="351"/>
    </location>
</feature>
<reference evidence="3 4" key="1">
    <citation type="submission" date="2014-03" db="EMBL/GenBank/DDBJ databases">
        <title>Genomics of Bifidobacteria.</title>
        <authorList>
            <person name="Ventura M."/>
            <person name="Milani C."/>
            <person name="Lugli G.A."/>
        </authorList>
    </citation>
    <scope>NUCLEOTIDE SEQUENCE [LARGE SCALE GENOMIC DNA]</scope>
    <source>
        <strain evidence="3 4">LMG 21811</strain>
    </source>
</reference>
<dbReference type="Proteomes" id="UP000029078">
    <property type="component" value="Unassembled WGS sequence"/>
</dbReference>
<dbReference type="Pfam" id="PF01935">
    <property type="entry name" value="DUF87"/>
    <property type="match status" value="1"/>
</dbReference>
<dbReference type="eggNOG" id="COG0433">
    <property type="taxonomic scope" value="Bacteria"/>
</dbReference>
<dbReference type="RefSeq" id="WP_026645899.1">
    <property type="nucleotide sequence ID" value="NZ_JGZL01000007.1"/>
</dbReference>
<feature type="domain" description="Helicase HerA central" evidence="2">
    <location>
        <begin position="626"/>
        <end position="847"/>
    </location>
</feature>
<organism evidence="3 4">
    <name type="scientific">Bifidobacterium ruminantium</name>
    <dbReference type="NCBI Taxonomy" id="78346"/>
    <lineage>
        <taxon>Bacteria</taxon>
        <taxon>Bacillati</taxon>
        <taxon>Actinomycetota</taxon>
        <taxon>Actinomycetes</taxon>
        <taxon>Bifidobacteriales</taxon>
        <taxon>Bifidobacteriaceae</taxon>
        <taxon>Bifidobacterium</taxon>
    </lineage>
</organism>
<dbReference type="PANTHER" id="PTHR42957">
    <property type="entry name" value="HELICASE MJ1565-RELATED"/>
    <property type="match status" value="1"/>
</dbReference>
<accession>A0A087D2K7</accession>
<dbReference type="InterPro" id="IPR027417">
    <property type="entry name" value="P-loop_NTPase"/>
</dbReference>
<dbReference type="EMBL" id="JGZL01000007">
    <property type="protein sequence ID" value="KFI89757.1"/>
    <property type="molecule type" value="Genomic_DNA"/>
</dbReference>
<keyword evidence="3" id="KW-0547">Nucleotide-binding</keyword>